<dbReference type="OrthoDB" id="2123794at2759"/>
<dbReference type="eggNOG" id="ENOG502QQG3">
    <property type="taxonomic scope" value="Eukaryota"/>
</dbReference>
<dbReference type="Pfam" id="PF15619">
    <property type="entry name" value="Lebercilin"/>
    <property type="match status" value="1"/>
</dbReference>
<name>E0W382_PEDHC</name>
<evidence type="ECO:0000259" key="5">
    <source>
        <dbReference type="Pfam" id="PF15619"/>
    </source>
</evidence>
<sequence length="722" mass="83424">MHPLMRPSRLSQGKLISIHSASKNNLSEFTQRIMSAKLLKVKQVQNQLNETQIQLNELINENKVLRNMQKRQEGALKRYEGNYAELPQLIRSHNEEIRTLKASNKQIKAQLRESNTKLKERENELESLRDSYTKLKKLSMEKNLLEREKLQKKVEDLQDVIKEQEEKIQVLSRKILLESKNYRHQLNVEILKHKETQKDLNSALTVINKLESQLFSKDTKSVPNGKTLVKRESKTLVPVVANKSIDSQSKTGIVSVNGFIERMDDKKKKFQNGDSPDSELELLQNIMESSDETPSPTQDIFPEMMKSRKSNLEKEKNTLDVNNETVKKTGSLSKMKKNNVLMKGVKYSEVSEPNEKSSEEKIDNFEEEIGKNDMSDNGNKLNLLYEEVKESARKLENVVGGNLMKTESHEKLFEENDMKVSEWEGRRSVSKRKFDDQQKKQSSSLSPVVDRVEFSTELTELEKQNYESMNKTWNDLKDKIQEERKKAEEKIRELSKSNGLPNISDSHSSDSEPENFSNPPSFFDVPGFNLDDKKELKYVNFTDNAYILKELEKTDKVFNKLKNDTKKYTHQRANTPAIGVGGVGVGEKKNKTNSKLKSSTPKPKPRQQDVKTFRTESRRDPKFLEEFQSEYQKQNLIKALKAIDDERDPSYSTEESAGDSEPDSKNDKTYVKNSFKSSHKDLIRKNNDDFLTELFGSKKKLGKNENIKFESLTEINEEIETI</sequence>
<dbReference type="GO" id="GO:0042073">
    <property type="term" value="P:intraciliary transport"/>
    <property type="evidence" value="ECO:0007669"/>
    <property type="project" value="TreeGrafter"/>
</dbReference>
<protein>
    <submittedName>
        <fullName evidence="6 7">Paramyosin, putative</fullName>
    </submittedName>
</protein>
<evidence type="ECO:0000256" key="3">
    <source>
        <dbReference type="SAM" id="Coils"/>
    </source>
</evidence>
<evidence type="ECO:0000313" key="7">
    <source>
        <dbReference type="EnsemblMetazoa" id="PHUM601880-PA"/>
    </source>
</evidence>
<dbReference type="HOGENOM" id="CLU_383247_0_0_1"/>
<feature type="domain" description="Lebercilin" evidence="5">
    <location>
        <begin position="30"/>
        <end position="220"/>
    </location>
</feature>
<feature type="region of interest" description="Disordered" evidence="4">
    <location>
        <begin position="420"/>
        <end position="449"/>
    </location>
</feature>
<feature type="region of interest" description="Disordered" evidence="4">
    <location>
        <begin position="487"/>
        <end position="520"/>
    </location>
</feature>
<dbReference type="EMBL" id="DS235882">
    <property type="protein sequence ID" value="EEB20088.1"/>
    <property type="molecule type" value="Genomic_DNA"/>
</dbReference>
<feature type="compositionally biased region" description="Polar residues" evidence="4">
    <location>
        <begin position="496"/>
        <end position="506"/>
    </location>
</feature>
<dbReference type="VEuPathDB" id="VectorBase:PHUM601880"/>
<evidence type="ECO:0000313" key="8">
    <source>
        <dbReference type="Proteomes" id="UP000009046"/>
    </source>
</evidence>
<keyword evidence="2 3" id="KW-0175">Coiled coil</keyword>
<gene>
    <name evidence="7" type="primary">8236967</name>
    <name evidence="6" type="ORF">Phum_PHUM601880</name>
</gene>
<dbReference type="InParanoid" id="E0W382"/>
<dbReference type="CTD" id="8236967"/>
<dbReference type="EMBL" id="AAZO01007337">
    <property type="status" value="NOT_ANNOTATED_CDS"/>
    <property type="molecule type" value="Genomic_DNA"/>
</dbReference>
<evidence type="ECO:0000256" key="1">
    <source>
        <dbReference type="ARBA" id="ARBA00010229"/>
    </source>
</evidence>
<dbReference type="AlphaFoldDB" id="E0W382"/>
<evidence type="ECO:0000313" key="6">
    <source>
        <dbReference type="EMBL" id="EEB20088.1"/>
    </source>
</evidence>
<dbReference type="InterPro" id="IPR026188">
    <property type="entry name" value="Lebercilin-like"/>
</dbReference>
<feature type="region of interest" description="Disordered" evidence="4">
    <location>
        <begin position="642"/>
        <end position="678"/>
    </location>
</feature>
<dbReference type="Proteomes" id="UP000009046">
    <property type="component" value="Unassembled WGS sequence"/>
</dbReference>
<feature type="region of interest" description="Disordered" evidence="4">
    <location>
        <begin position="575"/>
        <end position="618"/>
    </location>
</feature>
<dbReference type="OMA" id="RGSESIC"/>
<reference evidence="6" key="2">
    <citation type="submission" date="2007-04" db="EMBL/GenBank/DDBJ databases">
        <title>The genome of the human body louse.</title>
        <authorList>
            <consortium name="The Human Body Louse Genome Consortium"/>
            <person name="Kirkness E."/>
            <person name="Walenz B."/>
            <person name="Hass B."/>
            <person name="Bruggner R."/>
            <person name="Strausberg R."/>
        </authorList>
    </citation>
    <scope>NUCLEOTIDE SEQUENCE</scope>
    <source>
        <strain evidence="6">USDA</strain>
    </source>
</reference>
<dbReference type="FunCoup" id="E0W382">
    <property type="interactions" value="2"/>
</dbReference>
<accession>E0W382</accession>
<evidence type="ECO:0000256" key="2">
    <source>
        <dbReference type="ARBA" id="ARBA00023054"/>
    </source>
</evidence>
<feature type="compositionally biased region" description="Basic and acidic residues" evidence="4">
    <location>
        <begin position="606"/>
        <end position="618"/>
    </location>
</feature>
<organism>
    <name type="scientific">Pediculus humanus subsp. corporis</name>
    <name type="common">Body louse</name>
    <dbReference type="NCBI Taxonomy" id="121224"/>
    <lineage>
        <taxon>Eukaryota</taxon>
        <taxon>Metazoa</taxon>
        <taxon>Ecdysozoa</taxon>
        <taxon>Arthropoda</taxon>
        <taxon>Hexapoda</taxon>
        <taxon>Insecta</taxon>
        <taxon>Pterygota</taxon>
        <taxon>Neoptera</taxon>
        <taxon>Paraneoptera</taxon>
        <taxon>Psocodea</taxon>
        <taxon>Troctomorpha</taxon>
        <taxon>Phthiraptera</taxon>
        <taxon>Anoplura</taxon>
        <taxon>Pediculidae</taxon>
        <taxon>Pediculus</taxon>
    </lineage>
</organism>
<dbReference type="InterPro" id="IPR028933">
    <property type="entry name" value="Lebercilin_dom"/>
</dbReference>
<reference evidence="7" key="3">
    <citation type="submission" date="2021-02" db="UniProtKB">
        <authorList>
            <consortium name="EnsemblMetazoa"/>
        </authorList>
    </citation>
    <scope>IDENTIFICATION</scope>
    <source>
        <strain evidence="7">USDA</strain>
    </source>
</reference>
<dbReference type="PANTHER" id="PTHR16650">
    <property type="entry name" value="C21ORF13-RELATED"/>
    <property type="match status" value="1"/>
</dbReference>
<dbReference type="EnsemblMetazoa" id="PHUM601880-RA">
    <property type="protein sequence ID" value="PHUM601880-PA"/>
    <property type="gene ID" value="PHUM601880"/>
</dbReference>
<dbReference type="KEGG" id="phu:Phum_PHUM601880"/>
<comment type="similarity">
    <text evidence="1">Belongs to the LCA5 family.</text>
</comment>
<proteinExistence type="inferred from homology"/>
<dbReference type="RefSeq" id="XP_002432826.1">
    <property type="nucleotide sequence ID" value="XM_002432781.1"/>
</dbReference>
<keyword evidence="8" id="KW-1185">Reference proteome</keyword>
<dbReference type="GeneID" id="8236967"/>
<reference evidence="6" key="1">
    <citation type="submission" date="2007-04" db="EMBL/GenBank/DDBJ databases">
        <title>Annotation of Pediculus humanus corporis strain USDA.</title>
        <authorList>
            <person name="Kirkness E."/>
            <person name="Hannick L."/>
            <person name="Hass B."/>
            <person name="Bruggner R."/>
            <person name="Lawson D."/>
            <person name="Bidwell S."/>
            <person name="Joardar V."/>
            <person name="Caler E."/>
            <person name="Walenz B."/>
            <person name="Inman J."/>
            <person name="Schobel S."/>
            <person name="Galinsky K."/>
            <person name="Amedeo P."/>
            <person name="Strausberg R."/>
        </authorList>
    </citation>
    <scope>NUCLEOTIDE SEQUENCE</scope>
    <source>
        <strain evidence="6">USDA</strain>
    </source>
</reference>
<feature type="compositionally biased region" description="Basic and acidic residues" evidence="4">
    <location>
        <begin position="420"/>
        <end position="439"/>
    </location>
</feature>
<dbReference type="PANTHER" id="PTHR16650:SF6">
    <property type="entry name" value="GH21622P"/>
    <property type="match status" value="1"/>
</dbReference>
<feature type="coiled-coil region" evidence="3">
    <location>
        <begin position="41"/>
        <end position="213"/>
    </location>
</feature>
<dbReference type="GO" id="GO:0005930">
    <property type="term" value="C:axoneme"/>
    <property type="evidence" value="ECO:0007669"/>
    <property type="project" value="TreeGrafter"/>
</dbReference>
<dbReference type="STRING" id="121224.E0W382"/>
<evidence type="ECO:0000256" key="4">
    <source>
        <dbReference type="SAM" id="MobiDB-lite"/>
    </source>
</evidence>